<dbReference type="Pfam" id="PF04043">
    <property type="entry name" value="PMEI"/>
    <property type="match status" value="1"/>
</dbReference>
<reference evidence="8" key="1">
    <citation type="journal article" date="2023" name="Nat. Commun.">
        <title>Diploid and tetraploid genomes of Acorus and the evolution of monocots.</title>
        <authorList>
            <person name="Ma L."/>
            <person name="Liu K.W."/>
            <person name="Li Z."/>
            <person name="Hsiao Y.Y."/>
            <person name="Qi Y."/>
            <person name="Fu T."/>
            <person name="Tang G.D."/>
            <person name="Zhang D."/>
            <person name="Sun W.H."/>
            <person name="Liu D.K."/>
            <person name="Li Y."/>
            <person name="Chen G.Z."/>
            <person name="Liu X.D."/>
            <person name="Liao X.Y."/>
            <person name="Jiang Y.T."/>
            <person name="Yu X."/>
            <person name="Hao Y."/>
            <person name="Huang J."/>
            <person name="Zhao X.W."/>
            <person name="Ke S."/>
            <person name="Chen Y.Y."/>
            <person name="Wu W.L."/>
            <person name="Hsu J.L."/>
            <person name="Lin Y.F."/>
            <person name="Huang M.D."/>
            <person name="Li C.Y."/>
            <person name="Huang L."/>
            <person name="Wang Z.W."/>
            <person name="Zhao X."/>
            <person name="Zhong W.Y."/>
            <person name="Peng D.H."/>
            <person name="Ahmad S."/>
            <person name="Lan S."/>
            <person name="Zhang J.S."/>
            <person name="Tsai W.C."/>
            <person name="Van de Peer Y."/>
            <person name="Liu Z.J."/>
        </authorList>
    </citation>
    <scope>NUCLEOTIDE SEQUENCE</scope>
    <source>
        <strain evidence="8">CP</strain>
    </source>
</reference>
<keyword evidence="6" id="KW-0964">Secreted</keyword>
<feature type="domain" description="Pectinesterase inhibitor" evidence="7">
    <location>
        <begin position="19"/>
        <end position="154"/>
    </location>
</feature>
<evidence type="ECO:0000256" key="5">
    <source>
        <dbReference type="ARBA" id="ARBA00023085"/>
    </source>
</evidence>
<dbReference type="InterPro" id="IPR035513">
    <property type="entry name" value="Invertase/methylesterase_inhib"/>
</dbReference>
<evidence type="ECO:0000256" key="3">
    <source>
        <dbReference type="ARBA" id="ARBA00007786"/>
    </source>
</evidence>
<comment type="function">
    <text evidence="6">Acts in the modification of cell walls via demethylesterification of cell wall pectin.</text>
</comment>
<evidence type="ECO:0000256" key="4">
    <source>
        <dbReference type="ARBA" id="ARBA00022801"/>
    </source>
</evidence>
<sequence>MAHPSLLPSLLTLFLLLLIFSTQPHSATSDSFSPSSPFISAVRSTIDEVQKVLSILSTVAGTGPFGDSRISSAINDCVDLLDLSSDELSWTISSTPASTTTGDHHSDLKSWLSAALGNQDTCLDGFDGTDGLVKSLVAQGLQTVTSLVGQALQMSGQFAYGGRKLLSTTVGGFPEWVSAGDRRLMQAPASGVQADAVVAADGSGTYKTVTEAVEAAPVESTKRYVIYVKRGVYNENVDIKKKKWNLMLIGDGMDATIITGDRSFVDGWTTFRSATFGE</sequence>
<dbReference type="GO" id="GO:0042545">
    <property type="term" value="P:cell wall modification"/>
    <property type="evidence" value="ECO:0007669"/>
    <property type="project" value="UniProtKB-UniRule"/>
</dbReference>
<dbReference type="SUPFAM" id="SSF101148">
    <property type="entry name" value="Plant invertase/pectin methylesterase inhibitor"/>
    <property type="match status" value="1"/>
</dbReference>
<name>A0AAV9CHS3_ACOCL</name>
<comment type="catalytic activity">
    <reaction evidence="6">
        <text>[(1-&gt;4)-alpha-D-galacturonosyl methyl ester](n) + n H2O = [(1-&gt;4)-alpha-D-galacturonosyl](n) + n methanol + n H(+)</text>
        <dbReference type="Rhea" id="RHEA:22380"/>
        <dbReference type="Rhea" id="RHEA-COMP:14570"/>
        <dbReference type="Rhea" id="RHEA-COMP:14573"/>
        <dbReference type="ChEBI" id="CHEBI:15377"/>
        <dbReference type="ChEBI" id="CHEBI:15378"/>
        <dbReference type="ChEBI" id="CHEBI:17790"/>
        <dbReference type="ChEBI" id="CHEBI:140522"/>
        <dbReference type="ChEBI" id="CHEBI:140523"/>
        <dbReference type="EC" id="3.1.1.11"/>
    </reaction>
</comment>
<feature type="signal peptide" evidence="6">
    <location>
        <begin position="1"/>
        <end position="29"/>
    </location>
</feature>
<comment type="similarity">
    <text evidence="2">In the N-terminal section; belongs to the PMEI family.</text>
</comment>
<reference evidence="8" key="2">
    <citation type="submission" date="2023-06" db="EMBL/GenBank/DDBJ databases">
        <authorList>
            <person name="Ma L."/>
            <person name="Liu K.-W."/>
            <person name="Li Z."/>
            <person name="Hsiao Y.-Y."/>
            <person name="Qi Y."/>
            <person name="Fu T."/>
            <person name="Tang G."/>
            <person name="Zhang D."/>
            <person name="Sun W.-H."/>
            <person name="Liu D.-K."/>
            <person name="Li Y."/>
            <person name="Chen G.-Z."/>
            <person name="Liu X.-D."/>
            <person name="Liao X.-Y."/>
            <person name="Jiang Y.-T."/>
            <person name="Yu X."/>
            <person name="Hao Y."/>
            <person name="Huang J."/>
            <person name="Zhao X.-W."/>
            <person name="Ke S."/>
            <person name="Chen Y.-Y."/>
            <person name="Wu W.-L."/>
            <person name="Hsu J.-L."/>
            <person name="Lin Y.-F."/>
            <person name="Huang M.-D."/>
            <person name="Li C.-Y."/>
            <person name="Huang L."/>
            <person name="Wang Z.-W."/>
            <person name="Zhao X."/>
            <person name="Zhong W.-Y."/>
            <person name="Peng D.-H."/>
            <person name="Ahmad S."/>
            <person name="Lan S."/>
            <person name="Zhang J.-S."/>
            <person name="Tsai W.-C."/>
            <person name="Van De Peer Y."/>
            <person name="Liu Z.-J."/>
        </authorList>
    </citation>
    <scope>NUCLEOTIDE SEQUENCE</scope>
    <source>
        <strain evidence="8">CP</strain>
        <tissue evidence="8">Leaves</tissue>
    </source>
</reference>
<comment type="pathway">
    <text evidence="1 6">Glycan metabolism; pectin degradation; 2-dehydro-3-deoxy-D-gluconate from pectin: step 1/5.</text>
</comment>
<dbReference type="InterPro" id="IPR000070">
    <property type="entry name" value="Pectinesterase_cat"/>
</dbReference>
<dbReference type="CDD" id="cd15799">
    <property type="entry name" value="PMEI-like_4"/>
    <property type="match status" value="1"/>
</dbReference>
<organism evidence="8 9">
    <name type="scientific">Acorus calamus</name>
    <name type="common">Sweet flag</name>
    <dbReference type="NCBI Taxonomy" id="4465"/>
    <lineage>
        <taxon>Eukaryota</taxon>
        <taxon>Viridiplantae</taxon>
        <taxon>Streptophyta</taxon>
        <taxon>Embryophyta</taxon>
        <taxon>Tracheophyta</taxon>
        <taxon>Spermatophyta</taxon>
        <taxon>Magnoliopsida</taxon>
        <taxon>Liliopsida</taxon>
        <taxon>Acoraceae</taxon>
        <taxon>Acorus</taxon>
    </lineage>
</organism>
<comment type="subcellular location">
    <subcellularLocation>
        <location evidence="6">Secreted</location>
        <location evidence="6">Cell wall</location>
    </subcellularLocation>
</comment>
<evidence type="ECO:0000259" key="7">
    <source>
        <dbReference type="SMART" id="SM00856"/>
    </source>
</evidence>
<keyword evidence="6" id="KW-0961">Cell wall biogenesis/degradation</keyword>
<evidence type="ECO:0000313" key="8">
    <source>
        <dbReference type="EMBL" id="KAK1288189.1"/>
    </source>
</evidence>
<keyword evidence="9" id="KW-1185">Reference proteome</keyword>
<proteinExistence type="inferred from homology"/>
<dbReference type="SMART" id="SM00856">
    <property type="entry name" value="PMEI"/>
    <property type="match status" value="1"/>
</dbReference>
<dbReference type="EC" id="3.1.1.11" evidence="6"/>
<dbReference type="SUPFAM" id="SSF51126">
    <property type="entry name" value="Pectin lyase-like"/>
    <property type="match status" value="1"/>
</dbReference>
<dbReference type="GO" id="GO:0004857">
    <property type="term" value="F:enzyme inhibitor activity"/>
    <property type="evidence" value="ECO:0007669"/>
    <property type="project" value="InterPro"/>
</dbReference>
<dbReference type="AlphaFoldDB" id="A0AAV9CHS3"/>
<evidence type="ECO:0000313" key="9">
    <source>
        <dbReference type="Proteomes" id="UP001180020"/>
    </source>
</evidence>
<dbReference type="GO" id="GO:0045490">
    <property type="term" value="P:pectin catabolic process"/>
    <property type="evidence" value="ECO:0007669"/>
    <property type="project" value="UniProtKB-UniRule"/>
</dbReference>
<dbReference type="Gene3D" id="1.20.140.40">
    <property type="entry name" value="Invertase/pectin methylesterase inhibitor family protein"/>
    <property type="match status" value="1"/>
</dbReference>
<feature type="chain" id="PRO_5043101012" description="Pectinesterase" evidence="6">
    <location>
        <begin position="30"/>
        <end position="278"/>
    </location>
</feature>
<dbReference type="NCBIfam" id="TIGR01614">
    <property type="entry name" value="PME_inhib"/>
    <property type="match status" value="1"/>
</dbReference>
<dbReference type="PROSITE" id="PS00800">
    <property type="entry name" value="PECTINESTERASE_1"/>
    <property type="match status" value="1"/>
</dbReference>
<keyword evidence="4 6" id="KW-0378">Hydrolase</keyword>
<dbReference type="PANTHER" id="PTHR31707">
    <property type="entry name" value="PECTINESTERASE"/>
    <property type="match status" value="1"/>
</dbReference>
<dbReference type="EMBL" id="JAUJYO010000019">
    <property type="protein sequence ID" value="KAK1288189.1"/>
    <property type="molecule type" value="Genomic_DNA"/>
</dbReference>
<dbReference type="InterPro" id="IPR011050">
    <property type="entry name" value="Pectin_lyase_fold/virulence"/>
</dbReference>
<dbReference type="Gene3D" id="2.160.20.10">
    <property type="entry name" value="Single-stranded right-handed beta-helix, Pectin lyase-like"/>
    <property type="match status" value="1"/>
</dbReference>
<evidence type="ECO:0000256" key="1">
    <source>
        <dbReference type="ARBA" id="ARBA00005184"/>
    </source>
</evidence>
<dbReference type="InterPro" id="IPR012334">
    <property type="entry name" value="Pectin_lyas_fold"/>
</dbReference>
<keyword evidence="6" id="KW-0732">Signal</keyword>
<dbReference type="Pfam" id="PF01095">
    <property type="entry name" value="Pectinesterase"/>
    <property type="match status" value="1"/>
</dbReference>
<comment type="similarity">
    <text evidence="3">In the C-terminal section; belongs to the pectinesterase family.</text>
</comment>
<dbReference type="InterPro" id="IPR018040">
    <property type="entry name" value="Pectinesterase_Tyr_AS"/>
</dbReference>
<dbReference type="Proteomes" id="UP001180020">
    <property type="component" value="Unassembled WGS sequence"/>
</dbReference>
<protein>
    <recommendedName>
        <fullName evidence="6">Pectinesterase</fullName>
        <ecNumber evidence="6">3.1.1.11</ecNumber>
    </recommendedName>
</protein>
<evidence type="ECO:0000256" key="6">
    <source>
        <dbReference type="RuleBase" id="RU000589"/>
    </source>
</evidence>
<accession>A0AAV9CHS3</accession>
<dbReference type="GO" id="GO:0030599">
    <property type="term" value="F:pectinesterase activity"/>
    <property type="evidence" value="ECO:0007669"/>
    <property type="project" value="UniProtKB-UniRule"/>
</dbReference>
<evidence type="ECO:0000256" key="2">
    <source>
        <dbReference type="ARBA" id="ARBA00006027"/>
    </source>
</evidence>
<dbReference type="InterPro" id="IPR006501">
    <property type="entry name" value="Pectinesterase_inhib_dom"/>
</dbReference>
<keyword evidence="5 6" id="KW-0063">Aspartyl esterase</keyword>
<comment type="caution">
    <text evidence="8">The sequence shown here is derived from an EMBL/GenBank/DDBJ whole genome shotgun (WGS) entry which is preliminary data.</text>
</comment>
<gene>
    <name evidence="8" type="ORF">QJS10_CPB19g02002</name>
</gene>
<keyword evidence="6" id="KW-0134">Cell wall</keyword>